<evidence type="ECO:0000256" key="2">
    <source>
        <dbReference type="ARBA" id="ARBA00023015"/>
    </source>
</evidence>
<evidence type="ECO:0000256" key="1">
    <source>
        <dbReference type="ARBA" id="ARBA00009437"/>
    </source>
</evidence>
<keyword evidence="7" id="KW-1185">Reference proteome</keyword>
<dbReference type="InterPro" id="IPR036390">
    <property type="entry name" value="WH_DNA-bd_sf"/>
</dbReference>
<dbReference type="PANTHER" id="PTHR30537">
    <property type="entry name" value="HTH-TYPE TRANSCRIPTIONAL REGULATOR"/>
    <property type="match status" value="1"/>
</dbReference>
<dbReference type="Gene3D" id="3.40.190.10">
    <property type="entry name" value="Periplasmic binding protein-like II"/>
    <property type="match status" value="2"/>
</dbReference>
<dbReference type="Gene3D" id="1.10.10.10">
    <property type="entry name" value="Winged helix-like DNA-binding domain superfamily/Winged helix DNA-binding domain"/>
    <property type="match status" value="1"/>
</dbReference>
<dbReference type="InterPro" id="IPR000847">
    <property type="entry name" value="LysR_HTH_N"/>
</dbReference>
<dbReference type="Proteomes" id="UP000516028">
    <property type="component" value="Chromosome"/>
</dbReference>
<dbReference type="AlphaFoldDB" id="A0A7H0GNG0"/>
<feature type="domain" description="HTH lysR-type" evidence="5">
    <location>
        <begin position="4"/>
        <end position="61"/>
    </location>
</feature>
<dbReference type="InterPro" id="IPR058163">
    <property type="entry name" value="LysR-type_TF_proteobact-type"/>
</dbReference>
<dbReference type="PROSITE" id="PS50931">
    <property type="entry name" value="HTH_LYSR"/>
    <property type="match status" value="1"/>
</dbReference>
<evidence type="ECO:0000256" key="3">
    <source>
        <dbReference type="ARBA" id="ARBA00023125"/>
    </source>
</evidence>
<dbReference type="RefSeq" id="WP_187725366.1">
    <property type="nucleotide sequence ID" value="NZ_CP060783.1"/>
</dbReference>
<name>A0A7H0GNG0_9BURK</name>
<keyword evidence="4" id="KW-0804">Transcription</keyword>
<keyword evidence="3" id="KW-0238">DNA-binding</keyword>
<dbReference type="GO" id="GO:0006351">
    <property type="term" value="P:DNA-templated transcription"/>
    <property type="evidence" value="ECO:0007669"/>
    <property type="project" value="TreeGrafter"/>
</dbReference>
<proteinExistence type="inferred from homology"/>
<evidence type="ECO:0000313" key="6">
    <source>
        <dbReference type="EMBL" id="QNP49826.1"/>
    </source>
</evidence>
<dbReference type="Pfam" id="PF03466">
    <property type="entry name" value="LysR_substrate"/>
    <property type="match status" value="1"/>
</dbReference>
<evidence type="ECO:0000313" key="7">
    <source>
        <dbReference type="Proteomes" id="UP000516028"/>
    </source>
</evidence>
<dbReference type="Pfam" id="PF00126">
    <property type="entry name" value="HTH_1"/>
    <property type="match status" value="1"/>
</dbReference>
<organism evidence="6 7">
    <name type="scientific">Diaphorobacter aerolatus</name>
    <dbReference type="NCBI Taxonomy" id="1288495"/>
    <lineage>
        <taxon>Bacteria</taxon>
        <taxon>Pseudomonadati</taxon>
        <taxon>Pseudomonadota</taxon>
        <taxon>Betaproteobacteria</taxon>
        <taxon>Burkholderiales</taxon>
        <taxon>Comamonadaceae</taxon>
        <taxon>Diaphorobacter</taxon>
    </lineage>
</organism>
<comment type="similarity">
    <text evidence="1">Belongs to the LysR transcriptional regulatory family.</text>
</comment>
<reference evidence="6 7" key="1">
    <citation type="submission" date="2020-08" db="EMBL/GenBank/DDBJ databases">
        <title>Genome sequence of Diaphorobacter aerolatus KACC 16536T.</title>
        <authorList>
            <person name="Hyun D.-W."/>
            <person name="Bae J.-W."/>
        </authorList>
    </citation>
    <scope>NUCLEOTIDE SEQUENCE [LARGE SCALE GENOMIC DNA]</scope>
    <source>
        <strain evidence="6 7">KACC 16536</strain>
    </source>
</reference>
<dbReference type="SUPFAM" id="SSF53850">
    <property type="entry name" value="Periplasmic binding protein-like II"/>
    <property type="match status" value="1"/>
</dbReference>
<dbReference type="KEGG" id="daer:H9K75_07990"/>
<dbReference type="InterPro" id="IPR005119">
    <property type="entry name" value="LysR_subst-bd"/>
</dbReference>
<dbReference type="FunFam" id="1.10.10.10:FF:000038">
    <property type="entry name" value="Glycine cleavage system transcriptional activator"/>
    <property type="match status" value="1"/>
</dbReference>
<dbReference type="GO" id="GO:0043565">
    <property type="term" value="F:sequence-specific DNA binding"/>
    <property type="evidence" value="ECO:0007669"/>
    <property type="project" value="TreeGrafter"/>
</dbReference>
<dbReference type="CDD" id="cd08432">
    <property type="entry name" value="PBP2_GcdR_TrpI_HvrB_AmpR_like"/>
    <property type="match status" value="1"/>
</dbReference>
<accession>A0A7H0GNG0</accession>
<dbReference type="PANTHER" id="PTHR30537:SF26">
    <property type="entry name" value="GLYCINE CLEAVAGE SYSTEM TRANSCRIPTIONAL ACTIVATOR"/>
    <property type="match status" value="1"/>
</dbReference>
<keyword evidence="2" id="KW-0805">Transcription regulation</keyword>
<protein>
    <submittedName>
        <fullName evidence="6">LysR family transcriptional regulator</fullName>
    </submittedName>
</protein>
<dbReference type="SUPFAM" id="SSF46785">
    <property type="entry name" value="Winged helix' DNA-binding domain"/>
    <property type="match status" value="1"/>
</dbReference>
<sequence>MPLPSLSALRAFEAAARLKSFKLAADELSVTPTAISHRIRVLEESLQRPLFIRKVRAVELTPQAEELHLAVRSGFDAINRAVERFRKPQRACVTVSTTPAFASKWLVPRIAQFQALHPDIDLHLQATNDPVNLEAGSVDLAVRYGLGKYKGLEVSALLADEFVPVASPAMARGKRGKPELWPMIHFEWQREMPVDLTWKAWARAARLNSARLQAGIRFSEESHAIQAAVAGQGMALLSRVLVQQELDLGLLKQMPGPVLQAMSYSLVRSRQVAEREEVKRVSEWLLACARSVSSR</sequence>
<gene>
    <name evidence="6" type="ORF">H9K75_07990</name>
</gene>
<dbReference type="EMBL" id="CP060783">
    <property type="protein sequence ID" value="QNP49826.1"/>
    <property type="molecule type" value="Genomic_DNA"/>
</dbReference>
<dbReference type="GO" id="GO:0003700">
    <property type="term" value="F:DNA-binding transcription factor activity"/>
    <property type="evidence" value="ECO:0007669"/>
    <property type="project" value="InterPro"/>
</dbReference>
<dbReference type="InterPro" id="IPR036388">
    <property type="entry name" value="WH-like_DNA-bd_sf"/>
</dbReference>
<evidence type="ECO:0000256" key="4">
    <source>
        <dbReference type="ARBA" id="ARBA00023163"/>
    </source>
</evidence>
<evidence type="ECO:0000259" key="5">
    <source>
        <dbReference type="PROSITE" id="PS50931"/>
    </source>
</evidence>